<evidence type="ECO:0000256" key="1">
    <source>
        <dbReference type="SAM" id="MobiDB-lite"/>
    </source>
</evidence>
<gene>
    <name evidence="2" type="ORF">GCM10023198_24330</name>
</gene>
<reference evidence="3" key="1">
    <citation type="journal article" date="2019" name="Int. J. Syst. Evol. Microbiol.">
        <title>The Global Catalogue of Microorganisms (GCM) 10K type strain sequencing project: providing services to taxonomists for standard genome sequencing and annotation.</title>
        <authorList>
            <consortium name="The Broad Institute Genomics Platform"/>
            <consortium name="The Broad Institute Genome Sequencing Center for Infectious Disease"/>
            <person name="Wu L."/>
            <person name="Ma J."/>
        </authorList>
    </citation>
    <scope>NUCLEOTIDE SEQUENCE [LARGE SCALE GENOMIC DNA]</scope>
    <source>
        <strain evidence="3">JCM 17975</strain>
    </source>
</reference>
<sequence>MEVGDPDRHGRRWGARASGPDRPYGVEMSPAARVVDHAIATYQRRISPRKGWRCAYGVLYGGDGCSGAVRDLFSRRGLMRGAVPTTVRFLACYQAARMLAQADVQGVCCCGPIPIPFGWKSPRGR</sequence>
<organism evidence="2 3">
    <name type="scientific">Promicromonospora umidemergens</name>
    <dbReference type="NCBI Taxonomy" id="629679"/>
    <lineage>
        <taxon>Bacteria</taxon>
        <taxon>Bacillati</taxon>
        <taxon>Actinomycetota</taxon>
        <taxon>Actinomycetes</taxon>
        <taxon>Micrococcales</taxon>
        <taxon>Promicromonosporaceae</taxon>
        <taxon>Promicromonospora</taxon>
    </lineage>
</organism>
<feature type="region of interest" description="Disordered" evidence="1">
    <location>
        <begin position="1"/>
        <end position="25"/>
    </location>
</feature>
<name>A0ABP8X7T2_9MICO</name>
<dbReference type="RefSeq" id="WP_308292310.1">
    <property type="nucleotide sequence ID" value="NZ_BAABHM010000011.1"/>
</dbReference>
<dbReference type="EMBL" id="BAABHM010000011">
    <property type="protein sequence ID" value="GAA4702242.1"/>
    <property type="molecule type" value="Genomic_DNA"/>
</dbReference>
<evidence type="ECO:0000313" key="2">
    <source>
        <dbReference type="EMBL" id="GAA4702242.1"/>
    </source>
</evidence>
<evidence type="ECO:0008006" key="4">
    <source>
        <dbReference type="Google" id="ProtNLM"/>
    </source>
</evidence>
<dbReference type="Proteomes" id="UP001500843">
    <property type="component" value="Unassembled WGS sequence"/>
</dbReference>
<accession>A0ABP8X7T2</accession>
<dbReference type="NCBIfam" id="TIGR00278">
    <property type="entry name" value="membrane protein insertion efficiency factor YidD"/>
    <property type="match status" value="1"/>
</dbReference>
<dbReference type="InterPro" id="IPR002696">
    <property type="entry name" value="Membr_insert_effic_factor_YidD"/>
</dbReference>
<proteinExistence type="predicted"/>
<protein>
    <recommendedName>
        <fullName evidence="4">Hemolytic domain-containing protein</fullName>
    </recommendedName>
</protein>
<keyword evidence="3" id="KW-1185">Reference proteome</keyword>
<evidence type="ECO:0000313" key="3">
    <source>
        <dbReference type="Proteomes" id="UP001500843"/>
    </source>
</evidence>
<comment type="caution">
    <text evidence="2">The sequence shown here is derived from an EMBL/GenBank/DDBJ whole genome shotgun (WGS) entry which is preliminary data.</text>
</comment>